<organism evidence="6 8">
    <name type="scientific">Geomonas paludis</name>
    <dbReference type="NCBI Taxonomy" id="2740185"/>
    <lineage>
        <taxon>Bacteria</taxon>
        <taxon>Pseudomonadati</taxon>
        <taxon>Thermodesulfobacteriota</taxon>
        <taxon>Desulfuromonadia</taxon>
        <taxon>Geobacterales</taxon>
        <taxon>Geobacteraceae</taxon>
        <taxon>Geomonas</taxon>
    </lineage>
</organism>
<keyword evidence="1 4" id="KW-0349">Heme</keyword>
<proteinExistence type="predicted"/>
<accession>A0A6V8MQN3</accession>
<evidence type="ECO:0000313" key="7">
    <source>
        <dbReference type="EMBL" id="UPU36031.1"/>
    </source>
</evidence>
<dbReference type="Proteomes" id="UP000568888">
    <property type="component" value="Unassembled WGS sequence"/>
</dbReference>
<evidence type="ECO:0000313" key="6">
    <source>
        <dbReference type="EMBL" id="GFO62378.1"/>
    </source>
</evidence>
<name>A0A6V8MQN3_9BACT</name>
<sequence>MRKLTLFMVLAPPLLGAVLFGYILVRGPRMTVQHHVREFQMVLPAPAPGAVSVTPPAGRAPAQADAAALANPVPATPAAVAQGGVYYGYYCAFCHGDSGAGDGPVGNSYLPRPADLRLAKVAAYRDGQLLRAMLTGTGHEPVLERVVPSQHRWPLVHYLRSLGAPSSPSSLNAPR</sequence>
<dbReference type="PROSITE" id="PS51007">
    <property type="entry name" value="CYTC"/>
    <property type="match status" value="1"/>
</dbReference>
<reference evidence="6" key="2">
    <citation type="journal article" date="2021" name="Int. J. Syst. Evol. Microbiol.">
        <title>Geomonas silvestris sp. nov., Geomonas paludis sp. nov. and Geomonas limicola sp. nov., isolated from terrestrial environments, and emended description of the genus Geomonas.</title>
        <authorList>
            <person name="Itoh H."/>
            <person name="Xu Z."/>
            <person name="Masuda Y."/>
            <person name="Ushijima N."/>
            <person name="Hayakawa C."/>
            <person name="Shiratori Y."/>
            <person name="Senoo K."/>
        </authorList>
    </citation>
    <scope>NUCLEOTIDE SEQUENCE</scope>
    <source>
        <strain evidence="6">Red736</strain>
    </source>
</reference>
<protein>
    <submittedName>
        <fullName evidence="7">Cytochrome C</fullName>
    </submittedName>
</protein>
<dbReference type="GO" id="GO:0020037">
    <property type="term" value="F:heme binding"/>
    <property type="evidence" value="ECO:0007669"/>
    <property type="project" value="InterPro"/>
</dbReference>
<keyword evidence="9" id="KW-1185">Reference proteome</keyword>
<evidence type="ECO:0000256" key="1">
    <source>
        <dbReference type="ARBA" id="ARBA00022617"/>
    </source>
</evidence>
<dbReference type="RefSeq" id="WP_183344338.1">
    <property type="nucleotide sequence ID" value="NZ_BLXY01000001.1"/>
</dbReference>
<dbReference type="AlphaFoldDB" id="A0A6V8MQN3"/>
<keyword evidence="2 4" id="KW-0479">Metal-binding</keyword>
<feature type="domain" description="Cytochrome c" evidence="5">
    <location>
        <begin position="78"/>
        <end position="163"/>
    </location>
</feature>
<reference evidence="7" key="3">
    <citation type="submission" date="2022-04" db="EMBL/GenBank/DDBJ databases">
        <authorList>
            <person name="Liu G."/>
        </authorList>
    </citation>
    <scope>NUCLEOTIDE SEQUENCE</scope>
    <source>
        <strain evidence="7">RG22</strain>
    </source>
</reference>
<evidence type="ECO:0000256" key="3">
    <source>
        <dbReference type="ARBA" id="ARBA00023004"/>
    </source>
</evidence>
<evidence type="ECO:0000259" key="5">
    <source>
        <dbReference type="PROSITE" id="PS51007"/>
    </source>
</evidence>
<dbReference type="SUPFAM" id="SSF46626">
    <property type="entry name" value="Cytochrome c"/>
    <property type="match status" value="1"/>
</dbReference>
<dbReference type="GO" id="GO:0046872">
    <property type="term" value="F:metal ion binding"/>
    <property type="evidence" value="ECO:0007669"/>
    <property type="project" value="UniProtKB-KW"/>
</dbReference>
<reference evidence="8" key="1">
    <citation type="submission" date="2020-06" db="EMBL/GenBank/DDBJ databases">
        <title>Draft genomic sequecing of Geomonas sp. Red736.</title>
        <authorList>
            <person name="Itoh H."/>
            <person name="Xu Z.X."/>
            <person name="Ushijima N."/>
            <person name="Masuda Y."/>
            <person name="Shiratori Y."/>
            <person name="Senoo K."/>
        </authorList>
    </citation>
    <scope>NUCLEOTIDE SEQUENCE [LARGE SCALE GENOMIC DNA]</scope>
    <source>
        <strain evidence="8">Red736</strain>
    </source>
</reference>
<dbReference type="EMBL" id="CP096574">
    <property type="protein sequence ID" value="UPU36031.1"/>
    <property type="molecule type" value="Genomic_DNA"/>
</dbReference>
<evidence type="ECO:0000256" key="4">
    <source>
        <dbReference type="PROSITE-ProRule" id="PRU00433"/>
    </source>
</evidence>
<evidence type="ECO:0000313" key="8">
    <source>
        <dbReference type="Proteomes" id="UP000568888"/>
    </source>
</evidence>
<keyword evidence="3 4" id="KW-0408">Iron</keyword>
<evidence type="ECO:0000256" key="2">
    <source>
        <dbReference type="ARBA" id="ARBA00022723"/>
    </source>
</evidence>
<dbReference type="InterPro" id="IPR009056">
    <property type="entry name" value="Cyt_c-like_dom"/>
</dbReference>
<dbReference type="GO" id="GO:0009055">
    <property type="term" value="F:electron transfer activity"/>
    <property type="evidence" value="ECO:0007669"/>
    <property type="project" value="InterPro"/>
</dbReference>
<dbReference type="Proteomes" id="UP000831485">
    <property type="component" value="Chromosome"/>
</dbReference>
<dbReference type="EMBL" id="BLXY01000001">
    <property type="protein sequence ID" value="GFO62378.1"/>
    <property type="molecule type" value="Genomic_DNA"/>
</dbReference>
<dbReference type="Gene3D" id="1.10.760.10">
    <property type="entry name" value="Cytochrome c-like domain"/>
    <property type="match status" value="1"/>
</dbReference>
<gene>
    <name evidence="6" type="ORF">GMPD_02970</name>
    <name evidence="7" type="ORF">M1B72_21760</name>
</gene>
<dbReference type="InterPro" id="IPR036909">
    <property type="entry name" value="Cyt_c-like_dom_sf"/>
</dbReference>
<evidence type="ECO:0000313" key="9">
    <source>
        <dbReference type="Proteomes" id="UP000831485"/>
    </source>
</evidence>